<dbReference type="GO" id="GO:0072659">
    <property type="term" value="P:protein localization to plasma membrane"/>
    <property type="evidence" value="ECO:0007669"/>
    <property type="project" value="TreeGrafter"/>
</dbReference>
<dbReference type="GO" id="GO:0006816">
    <property type="term" value="P:calcium ion transport"/>
    <property type="evidence" value="ECO:0007669"/>
    <property type="project" value="TreeGrafter"/>
</dbReference>
<evidence type="ECO:0000256" key="2">
    <source>
        <dbReference type="ARBA" id="ARBA00007087"/>
    </source>
</evidence>
<keyword evidence="4" id="KW-1003">Cell membrane</keyword>
<evidence type="ECO:0000256" key="10">
    <source>
        <dbReference type="ARBA" id="ARBA00023170"/>
    </source>
</evidence>
<evidence type="ECO:0000256" key="6">
    <source>
        <dbReference type="ARBA" id="ARBA00022729"/>
    </source>
</evidence>
<dbReference type="InterPro" id="IPR006985">
    <property type="entry name" value="RAMP"/>
</dbReference>
<dbReference type="AlphaFoldDB" id="A0A7F8R1F2"/>
<reference evidence="15" key="1">
    <citation type="submission" date="2025-08" db="UniProtKB">
        <authorList>
            <consortium name="RefSeq"/>
        </authorList>
    </citation>
    <scope>IDENTIFICATION</scope>
    <source>
        <tissue evidence="15">Liver</tissue>
    </source>
</reference>
<evidence type="ECO:0000256" key="13">
    <source>
        <dbReference type="SAM" id="Phobius"/>
    </source>
</evidence>
<dbReference type="PANTHER" id="PTHR14076">
    <property type="entry name" value="RECEPTOR ACTIVITY MODIFYING PROTEIN RAMP"/>
    <property type="match status" value="1"/>
</dbReference>
<name>A0A7F8R1F2_LEPWE</name>
<keyword evidence="14" id="KW-1185">Reference proteome</keyword>
<dbReference type="Pfam" id="PF04901">
    <property type="entry name" value="RAMP"/>
    <property type="match status" value="1"/>
</dbReference>
<keyword evidence="10 15" id="KW-0675">Receptor</keyword>
<dbReference type="GO" id="GO:0031623">
    <property type="term" value="P:receptor internalization"/>
    <property type="evidence" value="ECO:0007669"/>
    <property type="project" value="TreeGrafter"/>
</dbReference>
<dbReference type="GO" id="GO:0043235">
    <property type="term" value="C:receptor complex"/>
    <property type="evidence" value="ECO:0007669"/>
    <property type="project" value="TreeGrafter"/>
</dbReference>
<dbReference type="GeneID" id="102730864"/>
<evidence type="ECO:0000313" key="15">
    <source>
        <dbReference type="RefSeq" id="XP_030887217.1"/>
    </source>
</evidence>
<dbReference type="GO" id="GO:0032870">
    <property type="term" value="P:cellular response to hormone stimulus"/>
    <property type="evidence" value="ECO:0007669"/>
    <property type="project" value="TreeGrafter"/>
</dbReference>
<dbReference type="GO" id="GO:0006886">
    <property type="term" value="P:intracellular protein transport"/>
    <property type="evidence" value="ECO:0007669"/>
    <property type="project" value="InterPro"/>
</dbReference>
<dbReference type="PANTHER" id="PTHR14076:SF2">
    <property type="entry name" value="RECEPTOR ACTIVITY-MODIFYING PROTEIN 3"/>
    <property type="match status" value="1"/>
</dbReference>
<organism evidence="14 15">
    <name type="scientific">Leptonychotes weddellii</name>
    <name type="common">Weddell seal</name>
    <name type="synonym">Otaria weddellii</name>
    <dbReference type="NCBI Taxonomy" id="9713"/>
    <lineage>
        <taxon>Eukaryota</taxon>
        <taxon>Metazoa</taxon>
        <taxon>Chordata</taxon>
        <taxon>Craniata</taxon>
        <taxon>Vertebrata</taxon>
        <taxon>Euteleostomi</taxon>
        <taxon>Mammalia</taxon>
        <taxon>Eutheria</taxon>
        <taxon>Laurasiatheria</taxon>
        <taxon>Carnivora</taxon>
        <taxon>Caniformia</taxon>
        <taxon>Pinnipedia</taxon>
        <taxon>Phocidae</taxon>
        <taxon>Monachinae</taxon>
        <taxon>Lobodontini</taxon>
        <taxon>Leptonychotes</taxon>
    </lineage>
</organism>
<evidence type="ECO:0000256" key="5">
    <source>
        <dbReference type="ARBA" id="ARBA00022692"/>
    </source>
</evidence>
<keyword evidence="8 13" id="KW-0472">Membrane</keyword>
<evidence type="ECO:0000256" key="4">
    <source>
        <dbReference type="ARBA" id="ARBA00022475"/>
    </source>
</evidence>
<keyword evidence="11" id="KW-0325">Glycoprotein</keyword>
<keyword evidence="5 13" id="KW-0812">Transmembrane</keyword>
<evidence type="ECO:0000256" key="3">
    <source>
        <dbReference type="ARBA" id="ARBA00022448"/>
    </source>
</evidence>
<dbReference type="Proteomes" id="UP000245341">
    <property type="component" value="Unplaced"/>
</dbReference>
<dbReference type="InterPro" id="IPR038126">
    <property type="entry name" value="RAMP_sf"/>
</dbReference>
<evidence type="ECO:0000256" key="1">
    <source>
        <dbReference type="ARBA" id="ARBA00004251"/>
    </source>
</evidence>
<dbReference type="FunFam" id="1.10.150.510:FF:000001">
    <property type="entry name" value="Receptor activity modifying protein 3"/>
    <property type="match status" value="1"/>
</dbReference>
<gene>
    <name evidence="15" type="primary">RAMP3</name>
</gene>
<comment type="similarity">
    <text evidence="2">Belongs to the RAMP family.</text>
</comment>
<accession>A0A7F8R1F2</accession>
<dbReference type="CTD" id="10268"/>
<dbReference type="GO" id="GO:0008277">
    <property type="term" value="P:regulation of G protein-coupled receptor signaling pathway"/>
    <property type="evidence" value="ECO:0007669"/>
    <property type="project" value="InterPro"/>
</dbReference>
<keyword evidence="3" id="KW-0813">Transport</keyword>
<keyword evidence="7 13" id="KW-1133">Transmembrane helix</keyword>
<dbReference type="GO" id="GO:0005886">
    <property type="term" value="C:plasma membrane"/>
    <property type="evidence" value="ECO:0007669"/>
    <property type="project" value="UniProtKB-SubCell"/>
</dbReference>
<keyword evidence="6" id="KW-0732">Signal</keyword>
<keyword evidence="9" id="KW-1015">Disulfide bond</keyword>
<dbReference type="GO" id="GO:0009986">
    <property type="term" value="C:cell surface"/>
    <property type="evidence" value="ECO:0007669"/>
    <property type="project" value="TreeGrafter"/>
</dbReference>
<protein>
    <recommendedName>
        <fullName evidence="12">Receptor activity-modifying protein 3</fullName>
    </recommendedName>
</protein>
<evidence type="ECO:0000256" key="7">
    <source>
        <dbReference type="ARBA" id="ARBA00022989"/>
    </source>
</evidence>
<dbReference type="GO" id="GO:0015026">
    <property type="term" value="F:coreceptor activity"/>
    <property type="evidence" value="ECO:0007669"/>
    <property type="project" value="InterPro"/>
</dbReference>
<evidence type="ECO:0000256" key="12">
    <source>
        <dbReference type="ARBA" id="ARBA00041072"/>
    </source>
</evidence>
<dbReference type="Gene3D" id="1.10.150.510">
    <property type="entry name" value="Receptor activity modifying family"/>
    <property type="match status" value="1"/>
</dbReference>
<sequence>MSPYVSLAPGLLELRGSSDGAGGVHPMGASAGALVVLGGGCPRVGGCNETRMLEKLPLCGKAFADMMHKVDVWKWCNLSEFIVYYETFTNCTEVETNVVGCYWPNPLAQGFISGVHRQFFANCTVDRTHWEDPPDEVLIPLIAVPVLLTVAMAGLVVWRSKRPDQLL</sequence>
<dbReference type="GO" id="GO:0007186">
    <property type="term" value="P:G protein-coupled receptor signaling pathway"/>
    <property type="evidence" value="ECO:0007669"/>
    <property type="project" value="TreeGrafter"/>
</dbReference>
<evidence type="ECO:0000313" key="14">
    <source>
        <dbReference type="Proteomes" id="UP000245341"/>
    </source>
</evidence>
<evidence type="ECO:0000256" key="8">
    <source>
        <dbReference type="ARBA" id="ARBA00023136"/>
    </source>
</evidence>
<feature type="transmembrane region" description="Helical" evidence="13">
    <location>
        <begin position="137"/>
        <end position="158"/>
    </location>
</feature>
<evidence type="ECO:0000256" key="9">
    <source>
        <dbReference type="ARBA" id="ARBA00023157"/>
    </source>
</evidence>
<evidence type="ECO:0000256" key="11">
    <source>
        <dbReference type="ARBA" id="ARBA00023180"/>
    </source>
</evidence>
<proteinExistence type="inferred from homology"/>
<comment type="subcellular location">
    <subcellularLocation>
        <location evidence="1">Cell membrane</location>
        <topology evidence="1">Single-pass type I membrane protein</topology>
    </subcellularLocation>
</comment>
<dbReference type="RefSeq" id="XP_030887217.1">
    <property type="nucleotide sequence ID" value="XM_031031357.1"/>
</dbReference>